<dbReference type="Gene3D" id="1.10.260.40">
    <property type="entry name" value="lambda repressor-like DNA-binding domains"/>
    <property type="match status" value="1"/>
</dbReference>
<feature type="domain" description="HTH cro/C1-type" evidence="2">
    <location>
        <begin position="32"/>
        <end position="77"/>
    </location>
</feature>
<dbReference type="CDD" id="cd00093">
    <property type="entry name" value="HTH_XRE"/>
    <property type="match status" value="1"/>
</dbReference>
<dbReference type="NCBIfam" id="TIGR02607">
    <property type="entry name" value="antidote_HigA"/>
    <property type="match status" value="1"/>
</dbReference>
<dbReference type="EMBL" id="JAJBZT010000001">
    <property type="protein sequence ID" value="MCB6182379.1"/>
    <property type="molecule type" value="Genomic_DNA"/>
</dbReference>
<keyword evidence="1" id="KW-0238">DNA-binding</keyword>
<organism evidence="3 4">
    <name type="scientific">Leeia speluncae</name>
    <dbReference type="NCBI Taxonomy" id="2884804"/>
    <lineage>
        <taxon>Bacteria</taxon>
        <taxon>Pseudomonadati</taxon>
        <taxon>Pseudomonadota</taxon>
        <taxon>Betaproteobacteria</taxon>
        <taxon>Neisseriales</taxon>
        <taxon>Leeiaceae</taxon>
        <taxon>Leeia</taxon>
    </lineage>
</organism>
<comment type="caution">
    <text evidence="3">The sequence shown here is derived from an EMBL/GenBank/DDBJ whole genome shotgun (WGS) entry which is preliminary data.</text>
</comment>
<proteinExistence type="predicted"/>
<name>A0ABS8D2G1_9NEIS</name>
<reference evidence="3" key="1">
    <citation type="submission" date="2021-10" db="EMBL/GenBank/DDBJ databases">
        <title>The complete genome sequence of Leeia sp. TBRC 13508.</title>
        <authorList>
            <person name="Charoenyingcharoen P."/>
            <person name="Yukphan P."/>
        </authorList>
    </citation>
    <scope>NUCLEOTIDE SEQUENCE</scope>
    <source>
        <strain evidence="3">TBRC 13508</strain>
    </source>
</reference>
<dbReference type="Pfam" id="PF01381">
    <property type="entry name" value="HTH_3"/>
    <property type="match status" value="1"/>
</dbReference>
<dbReference type="PANTHER" id="PTHR36924">
    <property type="entry name" value="ANTITOXIN HIGA-1"/>
    <property type="match status" value="1"/>
</dbReference>
<evidence type="ECO:0000313" key="4">
    <source>
        <dbReference type="Proteomes" id="UP001165395"/>
    </source>
</evidence>
<dbReference type="SUPFAM" id="SSF47413">
    <property type="entry name" value="lambda repressor-like DNA-binding domains"/>
    <property type="match status" value="1"/>
</dbReference>
<sequence length="100" mass="11288">MKPVNAHAFLPTRSPIHPGRFLETRFLLPARLSQTEAARLLGISRRRLNEVVSGKRGISPDTALRLSYLFGLPPAFWLSLQSDWDLAQTRRRLPIGVSIN</sequence>
<evidence type="ECO:0000259" key="2">
    <source>
        <dbReference type="PROSITE" id="PS50943"/>
    </source>
</evidence>
<dbReference type="RefSeq" id="WP_227178043.1">
    <property type="nucleotide sequence ID" value="NZ_JAJBZT010000001.1"/>
</dbReference>
<dbReference type="PANTHER" id="PTHR36924:SF1">
    <property type="entry name" value="ANTITOXIN HIGA-1"/>
    <property type="match status" value="1"/>
</dbReference>
<dbReference type="InterPro" id="IPR001387">
    <property type="entry name" value="Cro/C1-type_HTH"/>
</dbReference>
<gene>
    <name evidence="3" type="ORF">LIN78_02270</name>
</gene>
<dbReference type="InterPro" id="IPR010982">
    <property type="entry name" value="Lambda_DNA-bd_dom_sf"/>
</dbReference>
<evidence type="ECO:0000313" key="3">
    <source>
        <dbReference type="EMBL" id="MCB6182379.1"/>
    </source>
</evidence>
<accession>A0ABS8D2G1</accession>
<evidence type="ECO:0000256" key="1">
    <source>
        <dbReference type="ARBA" id="ARBA00023125"/>
    </source>
</evidence>
<dbReference type="InterPro" id="IPR013430">
    <property type="entry name" value="Toxin_antidote_HigA"/>
</dbReference>
<protein>
    <submittedName>
        <fullName evidence="3">HigA family addiction module antidote protein</fullName>
    </submittedName>
</protein>
<dbReference type="Proteomes" id="UP001165395">
    <property type="component" value="Unassembled WGS sequence"/>
</dbReference>
<keyword evidence="4" id="KW-1185">Reference proteome</keyword>
<dbReference type="SMART" id="SM00530">
    <property type="entry name" value="HTH_XRE"/>
    <property type="match status" value="1"/>
</dbReference>
<dbReference type="PROSITE" id="PS50943">
    <property type="entry name" value="HTH_CROC1"/>
    <property type="match status" value="1"/>
</dbReference>